<gene>
    <name evidence="3" type="ORF">Z518_04248</name>
</gene>
<sequence>MATTVRHSVSLYINSFRHKYKPYYPAIAVGVLGSVIIGRAAWNDYKVFLSYGPGGVPYNVFGWFVATLIRAFGINMFDVRDFEKSPDQRSWLGRSWPTKNRSGVRPTIGPHLIPQRQLDQHAPPEIQEKYQEAFNSLVAQNANIVQFKLSKYELHTDAVWVHDDCPVYTLGKDFTREVSHIHKNTDFSTHVILAPKDAMQVIRSGWGQLHGLAGVSLFGRKVLPKPYVLLYAPRTEEEVGILIEIVRAGIGFMTDSRELMSP</sequence>
<dbReference type="EMBL" id="KN847477">
    <property type="protein sequence ID" value="KIX06273.1"/>
    <property type="molecule type" value="Genomic_DNA"/>
</dbReference>
<dbReference type="VEuPathDB" id="FungiDB:Z518_04248"/>
<keyword evidence="4" id="KW-1185">Reference proteome</keyword>
<dbReference type="InterPro" id="IPR040841">
    <property type="entry name" value="Luciferase_dom"/>
</dbReference>
<evidence type="ECO:0000313" key="4">
    <source>
        <dbReference type="Proteomes" id="UP000053617"/>
    </source>
</evidence>
<dbReference type="PANTHER" id="PTHR38695">
    <property type="entry name" value="AMINO ACID PERMEASE_ SLC12A DOMAIN-CONTAINING PROTEIN"/>
    <property type="match status" value="1"/>
</dbReference>
<dbReference type="InterPro" id="IPR048273">
    <property type="entry name" value="Luciferase"/>
</dbReference>
<dbReference type="RefSeq" id="XP_013273409.1">
    <property type="nucleotide sequence ID" value="XM_013417955.1"/>
</dbReference>
<reference evidence="3 4" key="1">
    <citation type="submission" date="2015-01" db="EMBL/GenBank/DDBJ databases">
        <title>The Genome Sequence of Rhinocladiella mackenzie CBS 650.93.</title>
        <authorList>
            <consortium name="The Broad Institute Genomics Platform"/>
            <person name="Cuomo C."/>
            <person name="de Hoog S."/>
            <person name="Gorbushina A."/>
            <person name="Stielow B."/>
            <person name="Teixiera M."/>
            <person name="Abouelleil A."/>
            <person name="Chapman S.B."/>
            <person name="Priest M."/>
            <person name="Young S.K."/>
            <person name="Wortman J."/>
            <person name="Nusbaum C."/>
            <person name="Birren B."/>
        </authorList>
    </citation>
    <scope>NUCLEOTIDE SEQUENCE [LARGE SCALE GENOMIC DNA]</scope>
    <source>
        <strain evidence="3 4">CBS 650.93</strain>
    </source>
</reference>
<evidence type="ECO:0000259" key="2">
    <source>
        <dbReference type="Pfam" id="PF17648"/>
    </source>
</evidence>
<evidence type="ECO:0000256" key="1">
    <source>
        <dbReference type="SAM" id="Phobius"/>
    </source>
</evidence>
<feature type="domain" description="Luciferase" evidence="2">
    <location>
        <begin position="176"/>
        <end position="248"/>
    </location>
</feature>
<dbReference type="Pfam" id="PF17648">
    <property type="entry name" value="Luciferase"/>
    <property type="match status" value="1"/>
</dbReference>
<name>A0A0D2H792_9EURO</name>
<dbReference type="AlphaFoldDB" id="A0A0D2H792"/>
<organism evidence="3 4">
    <name type="scientific">Rhinocladiella mackenziei CBS 650.93</name>
    <dbReference type="NCBI Taxonomy" id="1442369"/>
    <lineage>
        <taxon>Eukaryota</taxon>
        <taxon>Fungi</taxon>
        <taxon>Dikarya</taxon>
        <taxon>Ascomycota</taxon>
        <taxon>Pezizomycotina</taxon>
        <taxon>Eurotiomycetes</taxon>
        <taxon>Chaetothyriomycetidae</taxon>
        <taxon>Chaetothyriales</taxon>
        <taxon>Herpotrichiellaceae</taxon>
        <taxon>Rhinocladiella</taxon>
    </lineage>
</organism>
<protein>
    <recommendedName>
        <fullName evidence="2">Luciferase domain-containing protein</fullName>
    </recommendedName>
</protein>
<dbReference type="Proteomes" id="UP000053617">
    <property type="component" value="Unassembled WGS sequence"/>
</dbReference>
<dbReference type="STRING" id="1442369.A0A0D2H792"/>
<keyword evidence="1" id="KW-0812">Transmembrane</keyword>
<dbReference type="GeneID" id="25292319"/>
<dbReference type="HOGENOM" id="CLU_063954_1_0_1"/>
<evidence type="ECO:0000313" key="3">
    <source>
        <dbReference type="EMBL" id="KIX06273.1"/>
    </source>
</evidence>
<accession>A0A0D2H792</accession>
<dbReference type="PANTHER" id="PTHR38695:SF1">
    <property type="entry name" value="AMINO ACID PERMEASE_ SLC12A DOMAIN-CONTAINING PROTEIN"/>
    <property type="match status" value="1"/>
</dbReference>
<keyword evidence="1" id="KW-0472">Membrane</keyword>
<proteinExistence type="predicted"/>
<dbReference type="OrthoDB" id="5358398at2759"/>
<feature type="transmembrane region" description="Helical" evidence="1">
    <location>
        <begin position="23"/>
        <end position="41"/>
    </location>
</feature>
<keyword evidence="1" id="KW-1133">Transmembrane helix</keyword>
<feature type="transmembrane region" description="Helical" evidence="1">
    <location>
        <begin position="61"/>
        <end position="79"/>
    </location>
</feature>